<sequence>MSAADEVTCSICLEVFKDPVTTLCGHSFCQGCINPSWREGESDFCCPQCRETFPQKNLRPNKELRKRVELRLRSQAVGKLEGEGLCERHQEALKLFCEEDQIPVCLVCRESRDHRTHTVLPIEEAAKDYQVGRESLLRCRRAPQWWETYQCKLEPQIPFPLEPKEFSAAGIGCYILRGPGSVTPFASSDRSTPNGKKSHLKKFLQ</sequence>
<evidence type="ECO:0000313" key="8">
    <source>
        <dbReference type="Ensembl" id="ENSPCEP00000007751.1"/>
    </source>
</evidence>
<feature type="domain" description="B box-type" evidence="7">
    <location>
        <begin position="81"/>
        <end position="122"/>
    </location>
</feature>
<reference evidence="8" key="1">
    <citation type="submission" date="2025-08" db="UniProtKB">
        <authorList>
            <consortium name="Ensembl"/>
        </authorList>
    </citation>
    <scope>IDENTIFICATION</scope>
</reference>
<dbReference type="Pfam" id="PF13445">
    <property type="entry name" value="zf-RING_UBOX"/>
    <property type="match status" value="1"/>
</dbReference>
<keyword evidence="3" id="KW-0862">Zinc</keyword>
<evidence type="ECO:0000313" key="9">
    <source>
        <dbReference type="Proteomes" id="UP000694393"/>
    </source>
</evidence>
<dbReference type="CDD" id="cd19762">
    <property type="entry name" value="Bbox2_TRIM7-like"/>
    <property type="match status" value="1"/>
</dbReference>
<dbReference type="PROSITE" id="PS50119">
    <property type="entry name" value="ZF_BBOX"/>
    <property type="match status" value="1"/>
</dbReference>
<evidence type="ECO:0008006" key="10">
    <source>
        <dbReference type="Google" id="ProtNLM"/>
    </source>
</evidence>
<dbReference type="SUPFAM" id="SSF57845">
    <property type="entry name" value="B-box zinc-binding domain"/>
    <property type="match status" value="1"/>
</dbReference>
<evidence type="ECO:0000256" key="1">
    <source>
        <dbReference type="ARBA" id="ARBA00022723"/>
    </source>
</evidence>
<dbReference type="Pfam" id="PF00643">
    <property type="entry name" value="zf-B_box"/>
    <property type="match status" value="1"/>
</dbReference>
<dbReference type="InterPro" id="IPR013083">
    <property type="entry name" value="Znf_RING/FYVE/PHD"/>
</dbReference>
<dbReference type="InterPro" id="IPR000315">
    <property type="entry name" value="Znf_B-box"/>
</dbReference>
<feature type="domain" description="RING-type" evidence="6">
    <location>
        <begin position="9"/>
        <end position="50"/>
    </location>
</feature>
<organism evidence="8 9">
    <name type="scientific">Pelusios castaneus</name>
    <name type="common">West African mud turtle</name>
    <dbReference type="NCBI Taxonomy" id="367368"/>
    <lineage>
        <taxon>Eukaryota</taxon>
        <taxon>Metazoa</taxon>
        <taxon>Chordata</taxon>
        <taxon>Craniata</taxon>
        <taxon>Vertebrata</taxon>
        <taxon>Euteleostomi</taxon>
        <taxon>Archelosauria</taxon>
        <taxon>Testudinata</taxon>
        <taxon>Testudines</taxon>
        <taxon>Pleurodira</taxon>
        <taxon>Pelomedusidae</taxon>
        <taxon>Pelusios</taxon>
    </lineage>
</organism>
<keyword evidence="9" id="KW-1185">Reference proteome</keyword>
<dbReference type="PROSITE" id="PS00518">
    <property type="entry name" value="ZF_RING_1"/>
    <property type="match status" value="1"/>
</dbReference>
<dbReference type="SMART" id="SM00336">
    <property type="entry name" value="BBOX"/>
    <property type="match status" value="1"/>
</dbReference>
<evidence type="ECO:0000256" key="3">
    <source>
        <dbReference type="ARBA" id="ARBA00022833"/>
    </source>
</evidence>
<proteinExistence type="predicted"/>
<dbReference type="InterPro" id="IPR050143">
    <property type="entry name" value="TRIM/RBCC"/>
</dbReference>
<dbReference type="Gene3D" id="3.30.160.60">
    <property type="entry name" value="Classic Zinc Finger"/>
    <property type="match status" value="1"/>
</dbReference>
<dbReference type="InterPro" id="IPR027370">
    <property type="entry name" value="Znf-RING_euk"/>
</dbReference>
<dbReference type="SMART" id="SM00184">
    <property type="entry name" value="RING"/>
    <property type="match status" value="1"/>
</dbReference>
<feature type="compositionally biased region" description="Basic residues" evidence="5">
    <location>
        <begin position="196"/>
        <end position="205"/>
    </location>
</feature>
<reference evidence="8" key="2">
    <citation type="submission" date="2025-09" db="UniProtKB">
        <authorList>
            <consortium name="Ensembl"/>
        </authorList>
    </citation>
    <scope>IDENTIFICATION</scope>
</reference>
<accession>A0A8C8RPC4</accession>
<evidence type="ECO:0000256" key="2">
    <source>
        <dbReference type="ARBA" id="ARBA00022771"/>
    </source>
</evidence>
<dbReference type="PROSITE" id="PS50089">
    <property type="entry name" value="ZF_RING_2"/>
    <property type="match status" value="1"/>
</dbReference>
<evidence type="ECO:0000256" key="4">
    <source>
        <dbReference type="PROSITE-ProRule" id="PRU00024"/>
    </source>
</evidence>
<dbReference type="SUPFAM" id="SSF57850">
    <property type="entry name" value="RING/U-box"/>
    <property type="match status" value="1"/>
</dbReference>
<dbReference type="InterPro" id="IPR001841">
    <property type="entry name" value="Znf_RING"/>
</dbReference>
<dbReference type="GO" id="GO:0008270">
    <property type="term" value="F:zinc ion binding"/>
    <property type="evidence" value="ECO:0007669"/>
    <property type="project" value="UniProtKB-KW"/>
</dbReference>
<dbReference type="InterPro" id="IPR017907">
    <property type="entry name" value="Znf_RING_CS"/>
</dbReference>
<name>A0A8C8RPC4_9SAUR</name>
<dbReference type="Ensembl" id="ENSPCET00000008022.1">
    <property type="protein sequence ID" value="ENSPCEP00000007751.1"/>
    <property type="gene ID" value="ENSPCEG00000006208.1"/>
</dbReference>
<evidence type="ECO:0000259" key="7">
    <source>
        <dbReference type="PROSITE" id="PS50119"/>
    </source>
</evidence>
<evidence type="ECO:0000256" key="5">
    <source>
        <dbReference type="SAM" id="MobiDB-lite"/>
    </source>
</evidence>
<dbReference type="Proteomes" id="UP000694393">
    <property type="component" value="Unplaced"/>
</dbReference>
<dbReference type="AlphaFoldDB" id="A0A8C8RPC4"/>
<feature type="compositionally biased region" description="Polar residues" evidence="5">
    <location>
        <begin position="185"/>
        <end position="195"/>
    </location>
</feature>
<keyword evidence="1" id="KW-0479">Metal-binding</keyword>
<evidence type="ECO:0000259" key="6">
    <source>
        <dbReference type="PROSITE" id="PS50089"/>
    </source>
</evidence>
<feature type="region of interest" description="Disordered" evidence="5">
    <location>
        <begin position="185"/>
        <end position="205"/>
    </location>
</feature>
<dbReference type="PANTHER" id="PTHR24103">
    <property type="entry name" value="E3 UBIQUITIN-PROTEIN LIGASE TRIM"/>
    <property type="match status" value="1"/>
</dbReference>
<dbReference type="Gene3D" id="3.30.40.10">
    <property type="entry name" value="Zinc/RING finger domain, C3HC4 (zinc finger)"/>
    <property type="match status" value="1"/>
</dbReference>
<protein>
    <recommendedName>
        <fullName evidence="10">E3 ubiquitin-protein ligase TRIM39-like</fullName>
    </recommendedName>
</protein>
<keyword evidence="2 4" id="KW-0863">Zinc-finger</keyword>